<protein>
    <submittedName>
        <fullName evidence="1">Unnamed protein product</fullName>
    </submittedName>
</protein>
<sequence>MAQATVLPSRLGGLDKTGTKTLKVVMKGLVNADSQQQYDDFKAALLETLGGDKDNHLYQSFKQHWDSTTDEWVMFKGD</sequence>
<keyword evidence="2" id="KW-1185">Reference proteome</keyword>
<dbReference type="AlphaFoldDB" id="A0A9W6X4Z4"/>
<evidence type="ECO:0000313" key="1">
    <source>
        <dbReference type="EMBL" id="GMF31778.1"/>
    </source>
</evidence>
<proteinExistence type="predicted"/>
<comment type="caution">
    <text evidence="1">The sequence shown here is derived from an EMBL/GenBank/DDBJ whole genome shotgun (WGS) entry which is preliminary data.</text>
</comment>
<evidence type="ECO:0000313" key="2">
    <source>
        <dbReference type="Proteomes" id="UP001165121"/>
    </source>
</evidence>
<reference evidence="1" key="1">
    <citation type="submission" date="2023-04" db="EMBL/GenBank/DDBJ databases">
        <title>Phytophthora fragariaefolia NBRC 109709.</title>
        <authorList>
            <person name="Ichikawa N."/>
            <person name="Sato H."/>
            <person name="Tonouchi N."/>
        </authorList>
    </citation>
    <scope>NUCLEOTIDE SEQUENCE</scope>
    <source>
        <strain evidence="1">NBRC 109709</strain>
    </source>
</reference>
<gene>
    <name evidence="1" type="ORF">Pfra01_000738600</name>
</gene>
<organism evidence="1 2">
    <name type="scientific">Phytophthora fragariaefolia</name>
    <dbReference type="NCBI Taxonomy" id="1490495"/>
    <lineage>
        <taxon>Eukaryota</taxon>
        <taxon>Sar</taxon>
        <taxon>Stramenopiles</taxon>
        <taxon>Oomycota</taxon>
        <taxon>Peronosporomycetes</taxon>
        <taxon>Peronosporales</taxon>
        <taxon>Peronosporaceae</taxon>
        <taxon>Phytophthora</taxon>
    </lineage>
</organism>
<dbReference type="Proteomes" id="UP001165121">
    <property type="component" value="Unassembled WGS sequence"/>
</dbReference>
<dbReference type="EMBL" id="BSXT01000652">
    <property type="protein sequence ID" value="GMF31778.1"/>
    <property type="molecule type" value="Genomic_DNA"/>
</dbReference>
<dbReference type="OrthoDB" id="90541at2759"/>
<name>A0A9W6X4Z4_9STRA</name>
<accession>A0A9W6X4Z4</accession>